<protein>
    <submittedName>
        <fullName evidence="3">Glycosyltransferase family 4 protein</fullName>
    </submittedName>
</protein>
<dbReference type="SUPFAM" id="SSF53756">
    <property type="entry name" value="UDP-Glycosyltransferase/glycogen phosphorylase"/>
    <property type="match status" value="1"/>
</dbReference>
<comment type="caution">
    <text evidence="3">The sequence shown here is derived from an EMBL/GenBank/DDBJ whole genome shotgun (WGS) entry which is preliminary data.</text>
</comment>
<dbReference type="Pfam" id="PF00534">
    <property type="entry name" value="Glycos_transf_1"/>
    <property type="match status" value="1"/>
</dbReference>
<reference evidence="3" key="2">
    <citation type="journal article" date="2021" name="Microbiome">
        <title>Successional dynamics and alternative stable states in a saline activated sludge microbial community over 9 years.</title>
        <authorList>
            <person name="Wang Y."/>
            <person name="Ye J."/>
            <person name="Ju F."/>
            <person name="Liu L."/>
            <person name="Boyd J.A."/>
            <person name="Deng Y."/>
            <person name="Parks D.H."/>
            <person name="Jiang X."/>
            <person name="Yin X."/>
            <person name="Woodcroft B.J."/>
            <person name="Tyson G.W."/>
            <person name="Hugenholtz P."/>
            <person name="Polz M.F."/>
            <person name="Zhang T."/>
        </authorList>
    </citation>
    <scope>NUCLEOTIDE SEQUENCE</scope>
    <source>
        <strain evidence="3">HKST-UBA02</strain>
    </source>
</reference>
<feature type="domain" description="Glycosyltransferase subfamily 4-like N-terminal" evidence="2">
    <location>
        <begin position="52"/>
        <end position="199"/>
    </location>
</feature>
<sequence length="410" mass="45209">MRFPVAAVITRLILGGAQETVILSAEGVGGREGNYPTDVFAGPEAGSEGSIWEDAVVRGVRTEIVPSLVRQIDPIRDLAAFSWLVRRLRQGARVPGESADLRFAYEVVHTHSSKAGVLGRRAARKLEGVAIVHTVHGWPFHDAQPAWLQSFYRALERREAAHTDRLICVSERDVQKGLAAGIGRAEQYRVVRSGIELDRFHPDPIARREVREEWAIPQDAVLIGAVTRLSPQKAPLELVQILLGALRDQPSTWGLIVGDGPDRPEVEDAVRSEEAGRRIVLTGLRHDAHRYFAALDAFVLPSRWEGLPRTLPQAMATGVPIVCSAVDGNAEAVRDGTEGFVFPVGDVERAANRVRELVGSEVLRRRFGEAGRFRAREFSAERMLKDLHQVYDELVFGGPLPGRRPRAGAR</sequence>
<proteinExistence type="predicted"/>
<feature type="domain" description="Glycosyl transferase family 1" evidence="1">
    <location>
        <begin position="207"/>
        <end position="372"/>
    </location>
</feature>
<dbReference type="Pfam" id="PF13439">
    <property type="entry name" value="Glyco_transf_4"/>
    <property type="match status" value="1"/>
</dbReference>
<dbReference type="InterPro" id="IPR028098">
    <property type="entry name" value="Glyco_trans_4-like_N"/>
</dbReference>
<accession>A0A956N8R1</accession>
<dbReference type="Gene3D" id="3.40.50.2000">
    <property type="entry name" value="Glycogen Phosphorylase B"/>
    <property type="match status" value="2"/>
</dbReference>
<dbReference type="InterPro" id="IPR050194">
    <property type="entry name" value="Glycosyltransferase_grp1"/>
</dbReference>
<dbReference type="InterPro" id="IPR001296">
    <property type="entry name" value="Glyco_trans_1"/>
</dbReference>
<dbReference type="EMBL" id="JAGQHS010000001">
    <property type="protein sequence ID" value="MCA9754257.1"/>
    <property type="molecule type" value="Genomic_DNA"/>
</dbReference>
<evidence type="ECO:0000313" key="3">
    <source>
        <dbReference type="EMBL" id="MCA9754257.1"/>
    </source>
</evidence>
<organism evidence="3 4">
    <name type="scientific">Eiseniibacteriota bacterium</name>
    <dbReference type="NCBI Taxonomy" id="2212470"/>
    <lineage>
        <taxon>Bacteria</taxon>
        <taxon>Candidatus Eiseniibacteriota</taxon>
    </lineage>
</organism>
<dbReference type="CDD" id="cd03808">
    <property type="entry name" value="GT4_CapM-like"/>
    <property type="match status" value="1"/>
</dbReference>
<dbReference type="Proteomes" id="UP000739538">
    <property type="component" value="Unassembled WGS sequence"/>
</dbReference>
<name>A0A956N8R1_UNCEI</name>
<evidence type="ECO:0000313" key="4">
    <source>
        <dbReference type="Proteomes" id="UP000739538"/>
    </source>
</evidence>
<evidence type="ECO:0000259" key="1">
    <source>
        <dbReference type="Pfam" id="PF00534"/>
    </source>
</evidence>
<reference evidence="3" key="1">
    <citation type="submission" date="2020-04" db="EMBL/GenBank/DDBJ databases">
        <authorList>
            <person name="Zhang T."/>
        </authorList>
    </citation>
    <scope>NUCLEOTIDE SEQUENCE</scope>
    <source>
        <strain evidence="3">HKST-UBA02</strain>
    </source>
</reference>
<dbReference type="PANTHER" id="PTHR45947:SF3">
    <property type="entry name" value="SULFOQUINOVOSYL TRANSFERASE SQD2"/>
    <property type="match status" value="1"/>
</dbReference>
<dbReference type="GO" id="GO:0016758">
    <property type="term" value="F:hexosyltransferase activity"/>
    <property type="evidence" value="ECO:0007669"/>
    <property type="project" value="TreeGrafter"/>
</dbReference>
<dbReference type="PANTHER" id="PTHR45947">
    <property type="entry name" value="SULFOQUINOVOSYL TRANSFERASE SQD2"/>
    <property type="match status" value="1"/>
</dbReference>
<evidence type="ECO:0000259" key="2">
    <source>
        <dbReference type="Pfam" id="PF13439"/>
    </source>
</evidence>
<gene>
    <name evidence="3" type="ORF">KDA27_00535</name>
</gene>
<dbReference type="AlphaFoldDB" id="A0A956N8R1"/>